<dbReference type="AlphaFoldDB" id="A0A6H1UHG4"/>
<keyword evidence="3" id="KW-1185">Reference proteome</keyword>
<keyword evidence="1" id="KW-0812">Transmembrane</keyword>
<dbReference type="KEGG" id="fes:HER31_10280"/>
<evidence type="ECO:0000313" key="2">
    <source>
        <dbReference type="EMBL" id="QIZ77232.1"/>
    </source>
</evidence>
<keyword evidence="1" id="KW-1133">Transmembrane helix</keyword>
<protein>
    <submittedName>
        <fullName evidence="2">DUF3379 domain-containing protein</fullName>
    </submittedName>
</protein>
<organism evidence="2 3">
    <name type="scientific">Ferrimonas lipolytica</name>
    <dbReference type="NCBI Taxonomy" id="2724191"/>
    <lineage>
        <taxon>Bacteria</taxon>
        <taxon>Pseudomonadati</taxon>
        <taxon>Pseudomonadota</taxon>
        <taxon>Gammaproteobacteria</taxon>
        <taxon>Alteromonadales</taxon>
        <taxon>Ferrimonadaceae</taxon>
        <taxon>Ferrimonas</taxon>
    </lineage>
</organism>
<dbReference type="InterPro" id="IPR021806">
    <property type="entry name" value="DUF3379"/>
</dbReference>
<sequence>MDDLEFRRRLFAEPNSQDPQLTAATSLSEQRSQLRDEVRQLDSKIVDALKIDVPEDLAERLLLRQNLTVHQQSKRRHRWQLAAAASVAFVVGITFTLISQRPDNLGAHAFAHVDHENDFVAELNEHVSLASLNYKMKPLGGQLAALPGDVVYANYCDFQGVRSLHIVMETPQGRVTLFMIPEEGGMNLPSTFTNDKYNGVGVDKHNLHLALVGNKQQELKPVLDELSRNMNAI</sequence>
<keyword evidence="1" id="KW-0472">Membrane</keyword>
<evidence type="ECO:0000256" key="1">
    <source>
        <dbReference type="SAM" id="Phobius"/>
    </source>
</evidence>
<dbReference type="RefSeq" id="WP_168660493.1">
    <property type="nucleotide sequence ID" value="NZ_CP051180.1"/>
</dbReference>
<feature type="transmembrane region" description="Helical" evidence="1">
    <location>
        <begin position="79"/>
        <end position="98"/>
    </location>
</feature>
<dbReference type="Proteomes" id="UP000501602">
    <property type="component" value="Chromosome"/>
</dbReference>
<proteinExistence type="predicted"/>
<reference evidence="2 3" key="1">
    <citation type="submission" date="2020-04" db="EMBL/GenBank/DDBJ databases">
        <title>Ferrimonas sp. S7 isolated from sea water.</title>
        <authorList>
            <person name="Bae S.S."/>
            <person name="Baek K."/>
        </authorList>
    </citation>
    <scope>NUCLEOTIDE SEQUENCE [LARGE SCALE GENOMIC DNA]</scope>
    <source>
        <strain evidence="2 3">S7</strain>
    </source>
</reference>
<dbReference type="EMBL" id="CP051180">
    <property type="protein sequence ID" value="QIZ77232.1"/>
    <property type="molecule type" value="Genomic_DNA"/>
</dbReference>
<name>A0A6H1UHG4_9GAMM</name>
<gene>
    <name evidence="2" type="ORF">HER31_10280</name>
</gene>
<evidence type="ECO:0000313" key="3">
    <source>
        <dbReference type="Proteomes" id="UP000501602"/>
    </source>
</evidence>
<accession>A0A6H1UHG4</accession>
<dbReference type="Pfam" id="PF11859">
    <property type="entry name" value="DUF3379"/>
    <property type="match status" value="1"/>
</dbReference>